<dbReference type="GO" id="GO:0003677">
    <property type="term" value="F:DNA binding"/>
    <property type="evidence" value="ECO:0007669"/>
    <property type="project" value="UniProtKB-KW"/>
</dbReference>
<evidence type="ECO:0000259" key="7">
    <source>
        <dbReference type="PROSITE" id="PS50048"/>
    </source>
</evidence>
<dbReference type="STRING" id="858893.H6C5A8"/>
<dbReference type="SUPFAM" id="SSF57701">
    <property type="entry name" value="Zn2/Cys6 DNA-binding domain"/>
    <property type="match status" value="1"/>
</dbReference>
<feature type="compositionally biased region" description="Polar residues" evidence="6">
    <location>
        <begin position="1"/>
        <end position="12"/>
    </location>
</feature>
<dbReference type="CDD" id="cd00067">
    <property type="entry name" value="GAL4"/>
    <property type="match status" value="1"/>
</dbReference>
<feature type="region of interest" description="Disordered" evidence="6">
    <location>
        <begin position="76"/>
        <end position="101"/>
    </location>
</feature>
<dbReference type="SMART" id="SM00906">
    <property type="entry name" value="Fungal_trans"/>
    <property type="match status" value="1"/>
</dbReference>
<dbReference type="GO" id="GO:0008270">
    <property type="term" value="F:zinc ion binding"/>
    <property type="evidence" value="ECO:0007669"/>
    <property type="project" value="InterPro"/>
</dbReference>
<keyword evidence="4" id="KW-0804">Transcription</keyword>
<evidence type="ECO:0000256" key="5">
    <source>
        <dbReference type="ARBA" id="ARBA00023242"/>
    </source>
</evidence>
<sequence length="871" mass="97874">MATTPSGTMQNQLKRKPSAAGLATGGRTVKRRASKACHCCRSRKVRCDVVESGIPCTNCRLDEVECIVTEGKRKRKSHADGDTGHQHHNHSSCDSSVKEEKHDLPPLPIFDDIDGLAEFNPDVSSLEMNSNNALEFELNHHQPHMLYQTQGHRLTPEERSRRMSTMSARGLPTPLPIHSGVSYFPQPSRRPDIVLPQYIRPVPPRILSDDLEFLQKKGAFLIPDAGFRNELLRCYVQYVHPFLPIIDLQDFMTAVKKNEPANTVSLLLFQAVMFAGTAYIDMRYLIAQGYVTRKEARKSFFNRIKLLYDFDYETDRVTVVQATLLMTYWYDSPDDPKDVWHWLGVAISVARTIGLNCDTSRATLMSPQQRRLWKRIWWSLYMRDRLIAIGMRRPMRINDGDFDVSMLEVSDFEVDALPVELTRMLGGCPAVKDVPKRLTLAKLCVSLVKLCVCISQVLAVQYSTLGHKIGATQETTMRLVPKKSAAQPGEVLRCDQELDSWYKRLTCDLHFFAPETHERIASNDGDVVNVHRALLTGIYLTVISALHRPQILPSAPDVQIVPELRELSKRKVREAADDITELYQDLVSHDLIRYLPNTGVTCLLPAIIIHLLDIKSSNPDVRQASARKFQFCMQALQRLREMYQSADFAFSFLDAAVRKTNAQLKTVPNAALRKMAEPSQSALHGMMESMEKQSQSPGQLLLTPPPEAMQSASLLLSASTLTPSERQMIAAYTPPRSDTTLTSHTTAGAAAPLTDLDHDGLHGQTHDQHQDQHQDQENAEGLEDATHNEFESMIQLDGGHDSLLSFNDGLDMNMEWLNGFDCNDHAMTNEESFLDRLEGVEQAGNACGYAEQALDSITGDIDVDLEIRVES</sequence>
<dbReference type="OrthoDB" id="4451586at2759"/>
<evidence type="ECO:0000256" key="1">
    <source>
        <dbReference type="ARBA" id="ARBA00022723"/>
    </source>
</evidence>
<evidence type="ECO:0000313" key="9">
    <source>
        <dbReference type="Proteomes" id="UP000007304"/>
    </source>
</evidence>
<dbReference type="PROSITE" id="PS50048">
    <property type="entry name" value="ZN2_CY6_FUNGAL_2"/>
    <property type="match status" value="1"/>
</dbReference>
<dbReference type="VEuPathDB" id="FungiDB:HMPREF1120_06957"/>
<dbReference type="InterPro" id="IPR007219">
    <property type="entry name" value="XnlR_reg_dom"/>
</dbReference>
<dbReference type="InterPro" id="IPR001138">
    <property type="entry name" value="Zn2Cys6_DnaBD"/>
</dbReference>
<evidence type="ECO:0000256" key="3">
    <source>
        <dbReference type="ARBA" id="ARBA00023125"/>
    </source>
</evidence>
<dbReference type="RefSeq" id="XP_009159416.1">
    <property type="nucleotide sequence ID" value="XM_009161168.1"/>
</dbReference>
<keyword evidence="5" id="KW-0539">Nucleus</keyword>
<keyword evidence="1" id="KW-0479">Metal-binding</keyword>
<evidence type="ECO:0000256" key="4">
    <source>
        <dbReference type="ARBA" id="ARBA00023163"/>
    </source>
</evidence>
<dbReference type="EMBL" id="JH226135">
    <property type="protein sequence ID" value="EHY58955.1"/>
    <property type="molecule type" value="Genomic_DNA"/>
</dbReference>
<dbReference type="Pfam" id="PF00172">
    <property type="entry name" value="Zn_clus"/>
    <property type="match status" value="1"/>
</dbReference>
<dbReference type="PANTHER" id="PTHR47425">
    <property type="entry name" value="FARB-RELATED"/>
    <property type="match status" value="1"/>
</dbReference>
<dbReference type="AlphaFoldDB" id="H6C5A8"/>
<keyword evidence="9" id="KW-1185">Reference proteome</keyword>
<dbReference type="HOGENOM" id="CLU_006329_1_0_1"/>
<feature type="region of interest" description="Disordered" evidence="6">
    <location>
        <begin position="1"/>
        <end position="27"/>
    </location>
</feature>
<dbReference type="GO" id="GO:0006351">
    <property type="term" value="P:DNA-templated transcription"/>
    <property type="evidence" value="ECO:0007669"/>
    <property type="project" value="InterPro"/>
</dbReference>
<name>H6C5A8_EXODN</name>
<dbReference type="GeneID" id="20311596"/>
<evidence type="ECO:0000256" key="2">
    <source>
        <dbReference type="ARBA" id="ARBA00023015"/>
    </source>
</evidence>
<dbReference type="Pfam" id="PF04082">
    <property type="entry name" value="Fungal_trans"/>
    <property type="match status" value="1"/>
</dbReference>
<dbReference type="InterPro" id="IPR036864">
    <property type="entry name" value="Zn2-C6_fun-type_DNA-bd_sf"/>
</dbReference>
<reference evidence="8" key="1">
    <citation type="submission" date="2011-07" db="EMBL/GenBank/DDBJ databases">
        <title>The Genome Sequence of Exophiala (Wangiella) dermatitidis NIH/UT8656.</title>
        <authorList>
            <consortium name="The Broad Institute Genome Sequencing Platform"/>
            <person name="Cuomo C."/>
            <person name="Wang Z."/>
            <person name="Hunicke-Smith S."/>
            <person name="Szanislo P.J."/>
            <person name="Earl A."/>
            <person name="Young S.K."/>
            <person name="Zeng Q."/>
            <person name="Gargeya S."/>
            <person name="Fitzgerald M."/>
            <person name="Haas B."/>
            <person name="Abouelleil A."/>
            <person name="Alvarado L."/>
            <person name="Arachchi H.M."/>
            <person name="Berlin A."/>
            <person name="Brown A."/>
            <person name="Chapman S.B."/>
            <person name="Chen Z."/>
            <person name="Dunbar C."/>
            <person name="Freedman E."/>
            <person name="Gearin G."/>
            <person name="Gellesch M."/>
            <person name="Goldberg J."/>
            <person name="Griggs A."/>
            <person name="Gujja S."/>
            <person name="Heiman D."/>
            <person name="Howarth C."/>
            <person name="Larson L."/>
            <person name="Lui A."/>
            <person name="MacDonald P.J.P."/>
            <person name="Montmayeur A."/>
            <person name="Murphy C."/>
            <person name="Neiman D."/>
            <person name="Pearson M."/>
            <person name="Priest M."/>
            <person name="Roberts A."/>
            <person name="Saif S."/>
            <person name="Shea T."/>
            <person name="Shenoy N."/>
            <person name="Sisk P."/>
            <person name="Stolte C."/>
            <person name="Sykes S."/>
            <person name="Wortman J."/>
            <person name="Nusbaum C."/>
            <person name="Birren B."/>
        </authorList>
    </citation>
    <scope>NUCLEOTIDE SEQUENCE</scope>
    <source>
        <strain evidence="8">NIH/UT8656</strain>
    </source>
</reference>
<feature type="compositionally biased region" description="Basic and acidic residues" evidence="6">
    <location>
        <begin position="757"/>
        <end position="776"/>
    </location>
</feature>
<dbReference type="CDD" id="cd12148">
    <property type="entry name" value="fungal_TF_MHR"/>
    <property type="match status" value="1"/>
</dbReference>
<dbReference type="Gene3D" id="4.10.240.10">
    <property type="entry name" value="Zn(2)-C6 fungal-type DNA-binding domain"/>
    <property type="match status" value="1"/>
</dbReference>
<dbReference type="InParanoid" id="H6C5A8"/>
<evidence type="ECO:0000256" key="6">
    <source>
        <dbReference type="SAM" id="MobiDB-lite"/>
    </source>
</evidence>
<feature type="domain" description="Zn(2)-C6 fungal-type" evidence="7">
    <location>
        <begin position="36"/>
        <end position="68"/>
    </location>
</feature>
<dbReference type="PANTHER" id="PTHR47425:SF2">
    <property type="entry name" value="FARB-RELATED"/>
    <property type="match status" value="1"/>
</dbReference>
<protein>
    <submittedName>
        <fullName evidence="8">Transcriptional regulatory protein AMDR</fullName>
    </submittedName>
</protein>
<dbReference type="InterPro" id="IPR052761">
    <property type="entry name" value="Fungal_Detox/Toxin_TFs"/>
</dbReference>
<organism evidence="8 9">
    <name type="scientific">Exophiala dermatitidis (strain ATCC 34100 / CBS 525.76 / NIH/UT8656)</name>
    <name type="common">Black yeast</name>
    <name type="synonym">Wangiella dermatitidis</name>
    <dbReference type="NCBI Taxonomy" id="858893"/>
    <lineage>
        <taxon>Eukaryota</taxon>
        <taxon>Fungi</taxon>
        <taxon>Dikarya</taxon>
        <taxon>Ascomycota</taxon>
        <taxon>Pezizomycotina</taxon>
        <taxon>Eurotiomycetes</taxon>
        <taxon>Chaetothyriomycetidae</taxon>
        <taxon>Chaetothyriales</taxon>
        <taxon>Herpotrichiellaceae</taxon>
        <taxon>Exophiala</taxon>
    </lineage>
</organism>
<dbReference type="PROSITE" id="PS00463">
    <property type="entry name" value="ZN2_CY6_FUNGAL_1"/>
    <property type="match status" value="1"/>
</dbReference>
<keyword evidence="3" id="KW-0238">DNA-binding</keyword>
<evidence type="ECO:0000313" key="8">
    <source>
        <dbReference type="EMBL" id="EHY58955.1"/>
    </source>
</evidence>
<dbReference type="SMART" id="SM00066">
    <property type="entry name" value="GAL4"/>
    <property type="match status" value="1"/>
</dbReference>
<dbReference type="OMA" id="EDATHNE"/>
<keyword evidence="2" id="KW-0805">Transcription regulation</keyword>
<proteinExistence type="predicted"/>
<dbReference type="Proteomes" id="UP000007304">
    <property type="component" value="Unassembled WGS sequence"/>
</dbReference>
<dbReference type="GO" id="GO:0000981">
    <property type="term" value="F:DNA-binding transcription factor activity, RNA polymerase II-specific"/>
    <property type="evidence" value="ECO:0007669"/>
    <property type="project" value="InterPro"/>
</dbReference>
<gene>
    <name evidence="8" type="ORF">HMPREF1120_06957</name>
</gene>
<dbReference type="eggNOG" id="ENOG502RHAD">
    <property type="taxonomic scope" value="Eukaryota"/>
</dbReference>
<accession>H6C5A8</accession>
<feature type="region of interest" description="Disordered" evidence="6">
    <location>
        <begin position="757"/>
        <end position="779"/>
    </location>
</feature>